<dbReference type="Proteomes" id="UP000283090">
    <property type="component" value="Unassembled WGS sequence"/>
</dbReference>
<feature type="compositionally biased region" description="Polar residues" evidence="11">
    <location>
        <begin position="88"/>
        <end position="105"/>
    </location>
</feature>
<dbReference type="GO" id="GO:0007131">
    <property type="term" value="P:reciprocal meiotic recombination"/>
    <property type="evidence" value="ECO:0007669"/>
    <property type="project" value="TreeGrafter"/>
</dbReference>
<dbReference type="Pfam" id="PF21180">
    <property type="entry name" value="TOP6A-Spo11_Toprim"/>
    <property type="match status" value="1"/>
</dbReference>
<reference evidence="14 15" key="1">
    <citation type="submission" date="2019-01" db="EMBL/GenBank/DDBJ databases">
        <title>Intercellular communication is required for trap formation in the nematode-trapping fungus Duddingtonia flagrans.</title>
        <authorList>
            <person name="Youssar L."/>
            <person name="Wernet V."/>
            <person name="Hensel N."/>
            <person name="Hildebrandt H.-G."/>
            <person name="Fischer R."/>
        </authorList>
    </citation>
    <scope>NUCLEOTIDE SEQUENCE [LARGE SCALE GENOMIC DNA]</scope>
    <source>
        <strain evidence="14 15">CBS H-5679</strain>
    </source>
</reference>
<dbReference type="GeneID" id="93585077"/>
<evidence type="ECO:0000256" key="7">
    <source>
        <dbReference type="ARBA" id="ARBA00023029"/>
    </source>
</evidence>
<dbReference type="InterPro" id="IPR013049">
    <property type="entry name" value="Spo11/TopoVI_A_N"/>
</dbReference>
<dbReference type="Gene3D" id="3.40.1360.10">
    <property type="match status" value="1"/>
</dbReference>
<keyword evidence="9 10" id="KW-0413">Isomerase</keyword>
<evidence type="ECO:0000256" key="4">
    <source>
        <dbReference type="ARBA" id="ARBA00012895"/>
    </source>
</evidence>
<proteinExistence type="inferred from homology"/>
<dbReference type="EC" id="5.6.2.2" evidence="4"/>
<feature type="compositionally biased region" description="Low complexity" evidence="11">
    <location>
        <begin position="117"/>
        <end position="131"/>
    </location>
</feature>
<dbReference type="VEuPathDB" id="FungiDB:DFL_002766"/>
<evidence type="ECO:0000313" key="14">
    <source>
        <dbReference type="EMBL" id="RVD88586.1"/>
    </source>
</evidence>
<dbReference type="GO" id="GO:0042138">
    <property type="term" value="P:meiotic DNA double-strand break formation"/>
    <property type="evidence" value="ECO:0007669"/>
    <property type="project" value="TreeGrafter"/>
</dbReference>
<dbReference type="PANTHER" id="PTHR10848:SF0">
    <property type="entry name" value="MEIOTIC RECOMBINATION PROTEIN SPO11"/>
    <property type="match status" value="1"/>
</dbReference>
<dbReference type="SUPFAM" id="SSF56726">
    <property type="entry name" value="DNA topoisomerase IV, alpha subunit"/>
    <property type="match status" value="1"/>
</dbReference>
<dbReference type="OrthoDB" id="5377392at2759"/>
<dbReference type="Gene3D" id="1.10.10.10">
    <property type="entry name" value="Winged helix-like DNA-binding domain superfamily/Winged helix DNA-binding domain"/>
    <property type="match status" value="1"/>
</dbReference>
<dbReference type="GO" id="GO:0000228">
    <property type="term" value="C:nuclear chromosome"/>
    <property type="evidence" value="ECO:0007669"/>
    <property type="project" value="TreeGrafter"/>
</dbReference>
<keyword evidence="6" id="KW-0460">Magnesium</keyword>
<dbReference type="InterPro" id="IPR036388">
    <property type="entry name" value="WH-like_DNA-bd_sf"/>
</dbReference>
<evidence type="ECO:0000256" key="6">
    <source>
        <dbReference type="ARBA" id="ARBA00022842"/>
    </source>
</evidence>
<comment type="catalytic activity">
    <reaction evidence="1 10">
        <text>ATP-dependent breakage, passage and rejoining of double-stranded DNA.</text>
        <dbReference type="EC" id="5.6.2.2"/>
    </reaction>
</comment>
<evidence type="ECO:0000256" key="10">
    <source>
        <dbReference type="PROSITE-ProRule" id="PRU01385"/>
    </source>
</evidence>
<evidence type="ECO:0000256" key="5">
    <source>
        <dbReference type="ARBA" id="ARBA00022723"/>
    </source>
</evidence>
<dbReference type="STRING" id="97331.A0A437ABT0"/>
<sequence length="573" mass="63377">MSSILEDRYDLELSNAMDLYQNQTPIKDDGSEYFGWSDEDTSVSPVDESQFLDLTTPIFTPAAEVEISSTIPTGILNSDILPPIRAAATSSPPTTVQLPSTTQNAHEIPQSVDAAEAATSSDPATDPTTSPQVPELDIAGRVHKIFLENRVDETVTVTWEGLDNSSRPSAWVLQKIDEMFAAWLDVIDSKGKLVVKLRGCERSRSPPKWGWRTLVYPGPRSRDNQRFGAFVRILELAREAIKSDKIYTKRDIYYKDVALFGSQQTVDNLVDDIASALGVPRRTLHITAAAKGLVCGDLSIFKTDGSIINCNIEGEGVLIPSSTDIEKVEIRDSDTVLIIEKEVVADHNQDFVSLFTNHANQNKAIFRTLAESGDWKRLPGRPILICGKGYPDIATRELAHYLYLTKSLAGQYLDFYCLVDYDPHGLDIYTMYKNGCSVSRAAGLFYEQMAVPALRHLGVKFCDILEHFSAEGNGSNIKDSGSISTNNEEEPRSKRVRYAFSPPQGVLPMTAHDRAKAVSMLRRDHDTAVGAEHTDDLRKLLFVGYKAEIQVLGDQLVRYLGEKLGGQRIGLAS</sequence>
<dbReference type="PANTHER" id="PTHR10848">
    <property type="entry name" value="MEIOTIC RECOMBINATION PROTEIN SPO11"/>
    <property type="match status" value="1"/>
</dbReference>
<feature type="domain" description="Spo11/DNA topoisomerase VI subunit A N-terminal" evidence="12">
    <location>
        <begin position="226"/>
        <end position="286"/>
    </location>
</feature>
<evidence type="ECO:0000256" key="8">
    <source>
        <dbReference type="ARBA" id="ARBA00023125"/>
    </source>
</evidence>
<organism evidence="14 15">
    <name type="scientific">Arthrobotrys flagrans</name>
    <name type="common">Nematode-trapping fungus</name>
    <name type="synonym">Trichothecium flagrans</name>
    <dbReference type="NCBI Taxonomy" id="97331"/>
    <lineage>
        <taxon>Eukaryota</taxon>
        <taxon>Fungi</taxon>
        <taxon>Dikarya</taxon>
        <taxon>Ascomycota</taxon>
        <taxon>Pezizomycotina</taxon>
        <taxon>Orbiliomycetes</taxon>
        <taxon>Orbiliales</taxon>
        <taxon>Orbiliaceae</taxon>
        <taxon>Arthrobotrys</taxon>
    </lineage>
</organism>
<evidence type="ECO:0000256" key="11">
    <source>
        <dbReference type="SAM" id="MobiDB-lite"/>
    </source>
</evidence>
<dbReference type="CDD" id="cd00223">
    <property type="entry name" value="TOPRIM_TopoIIB_SPO"/>
    <property type="match status" value="1"/>
</dbReference>
<dbReference type="RefSeq" id="XP_067494130.1">
    <property type="nucleotide sequence ID" value="XM_067631600.1"/>
</dbReference>
<dbReference type="GO" id="GO:0046872">
    <property type="term" value="F:metal ion binding"/>
    <property type="evidence" value="ECO:0007669"/>
    <property type="project" value="UniProtKB-KW"/>
</dbReference>
<dbReference type="PROSITE" id="PS52041">
    <property type="entry name" value="TOPO_IIB"/>
    <property type="match status" value="1"/>
</dbReference>
<feature type="active site" description="O-(5'-phospho-DNA)-tyrosine intermediate" evidence="10">
    <location>
        <position position="254"/>
    </location>
</feature>
<gene>
    <name evidence="14" type="ORF">DFL_002766</name>
</gene>
<dbReference type="PRINTS" id="PR01550">
    <property type="entry name" value="TOP6AFAMILY"/>
</dbReference>
<dbReference type="InterPro" id="IPR034136">
    <property type="entry name" value="TOPRIM_Topo6A/Spo11"/>
</dbReference>
<dbReference type="EMBL" id="SAEB01000003">
    <property type="protein sequence ID" value="RVD88586.1"/>
    <property type="molecule type" value="Genomic_DNA"/>
</dbReference>
<feature type="region of interest" description="Disordered" evidence="11">
    <location>
        <begin position="86"/>
        <end position="134"/>
    </location>
</feature>
<comment type="similarity">
    <text evidence="3 10">Belongs to the TOP6A family.</text>
</comment>
<accession>A0A437ABT0</accession>
<dbReference type="AlphaFoldDB" id="A0A437ABT0"/>
<keyword evidence="15" id="KW-1185">Reference proteome</keyword>
<evidence type="ECO:0000256" key="1">
    <source>
        <dbReference type="ARBA" id="ARBA00000185"/>
    </source>
</evidence>
<comment type="caution">
    <text evidence="14">The sequence shown here is derived from an EMBL/GenBank/DDBJ whole genome shotgun (WGS) entry which is preliminary data.</text>
</comment>
<evidence type="ECO:0000259" key="13">
    <source>
        <dbReference type="Pfam" id="PF21180"/>
    </source>
</evidence>
<keyword evidence="8 10" id="KW-0238">DNA-binding</keyword>
<dbReference type="GO" id="GO:0003677">
    <property type="term" value="F:DNA binding"/>
    <property type="evidence" value="ECO:0007669"/>
    <property type="project" value="UniProtKB-UniRule"/>
</dbReference>
<dbReference type="GO" id="GO:0000706">
    <property type="term" value="P:meiotic DNA double-strand break processing"/>
    <property type="evidence" value="ECO:0007669"/>
    <property type="project" value="TreeGrafter"/>
</dbReference>
<keyword evidence="5" id="KW-0479">Metal-binding</keyword>
<feature type="domain" description="Topoisomerase 6 subunit A/Spo11 TOPRIM" evidence="13">
    <location>
        <begin position="363"/>
        <end position="467"/>
    </location>
</feature>
<evidence type="ECO:0000313" key="15">
    <source>
        <dbReference type="Proteomes" id="UP000283090"/>
    </source>
</evidence>
<evidence type="ECO:0000256" key="9">
    <source>
        <dbReference type="ARBA" id="ARBA00023235"/>
    </source>
</evidence>
<name>A0A437ABT0_ARTFL</name>
<dbReference type="Pfam" id="PF04406">
    <property type="entry name" value="TP6A_N"/>
    <property type="match status" value="1"/>
</dbReference>
<evidence type="ECO:0000256" key="3">
    <source>
        <dbReference type="ARBA" id="ARBA00006559"/>
    </source>
</evidence>
<evidence type="ECO:0000256" key="2">
    <source>
        <dbReference type="ARBA" id="ARBA00001946"/>
    </source>
</evidence>
<protein>
    <recommendedName>
        <fullName evidence="4">DNA topoisomerase (ATP-hydrolyzing)</fullName>
        <ecNumber evidence="4">5.6.2.2</ecNumber>
    </recommendedName>
</protein>
<comment type="cofactor">
    <cofactor evidence="2">
        <name>Mg(2+)</name>
        <dbReference type="ChEBI" id="CHEBI:18420"/>
    </cofactor>
</comment>
<dbReference type="GO" id="GO:0005524">
    <property type="term" value="F:ATP binding"/>
    <property type="evidence" value="ECO:0007669"/>
    <property type="project" value="InterPro"/>
</dbReference>
<dbReference type="InterPro" id="IPR036078">
    <property type="entry name" value="Spo11/TopoVI_A_sf"/>
</dbReference>
<keyword evidence="7 10" id="KW-0799">Topoisomerase</keyword>
<evidence type="ECO:0000259" key="12">
    <source>
        <dbReference type="Pfam" id="PF04406"/>
    </source>
</evidence>
<dbReference type="InterPro" id="IPR002815">
    <property type="entry name" value="Spo11/TopoVI_A"/>
</dbReference>
<dbReference type="GO" id="GO:0003918">
    <property type="term" value="F:DNA topoisomerase type II (double strand cut, ATP-hydrolyzing) activity"/>
    <property type="evidence" value="ECO:0007669"/>
    <property type="project" value="UniProtKB-UniRule"/>
</dbReference>